<dbReference type="EMBL" id="CP064654">
    <property type="protein sequence ID" value="QPC99321.1"/>
    <property type="molecule type" value="Genomic_DNA"/>
</dbReference>
<reference evidence="2 3" key="1">
    <citation type="submission" date="2020-11" db="EMBL/GenBank/DDBJ databases">
        <title>The genome sequence of Erythrobacter sp. 6D36.</title>
        <authorList>
            <person name="Liu Y."/>
        </authorList>
    </citation>
    <scope>NUCLEOTIDE SEQUENCE [LARGE SCALE GENOMIC DNA]</scope>
    <source>
        <strain evidence="2 3">6D36</strain>
    </source>
</reference>
<sequence>MPKAITHIIAGTALVAATTTPALADKANQLVDINGTKGRDAEYQLQQRGFSHVSTNKNSMGYVYSYWWDDKDKDCVQVEVYDGRVETIQDASHKDCGHDKGGGDAAAAVGVIAGAAILGALLSHKSNHHEDKQHLADQQAEQQYERGYTDGLHNAAYHNYEKSDAYSNGYTAGVDQRNANLSHHSGKGGYSQVAQYGDLQGARAAGGMDEMSRRGFTQVDNFTSGNTRYSIQYKRDTNQCVQVTIADGHFYDLRDIGRHPKCR</sequence>
<evidence type="ECO:0000313" key="3">
    <source>
        <dbReference type="Proteomes" id="UP000594459"/>
    </source>
</evidence>
<feature type="signal peptide" evidence="1">
    <location>
        <begin position="1"/>
        <end position="24"/>
    </location>
</feature>
<feature type="chain" id="PRO_5032533123" description="PepSY domain-containing protein" evidence="1">
    <location>
        <begin position="25"/>
        <end position="263"/>
    </location>
</feature>
<evidence type="ECO:0008006" key="4">
    <source>
        <dbReference type="Google" id="ProtNLM"/>
    </source>
</evidence>
<accession>A0A7S8F546</accession>
<proteinExistence type="predicted"/>
<dbReference type="AlphaFoldDB" id="A0A7S8F546"/>
<dbReference type="KEGG" id="qso:IRL76_01730"/>
<keyword evidence="1" id="KW-0732">Signal</keyword>
<name>A0A7S8F546_9SPHN</name>
<evidence type="ECO:0000313" key="2">
    <source>
        <dbReference type="EMBL" id="QPC99321.1"/>
    </source>
</evidence>
<keyword evidence="3" id="KW-1185">Reference proteome</keyword>
<dbReference type="Proteomes" id="UP000594459">
    <property type="component" value="Chromosome"/>
</dbReference>
<protein>
    <recommendedName>
        <fullName evidence="4">PepSY domain-containing protein</fullName>
    </recommendedName>
</protein>
<evidence type="ECO:0000256" key="1">
    <source>
        <dbReference type="SAM" id="SignalP"/>
    </source>
</evidence>
<organism evidence="2 3">
    <name type="scientific">Qipengyuania soli</name>
    <dbReference type="NCBI Taxonomy" id="2782568"/>
    <lineage>
        <taxon>Bacteria</taxon>
        <taxon>Pseudomonadati</taxon>
        <taxon>Pseudomonadota</taxon>
        <taxon>Alphaproteobacteria</taxon>
        <taxon>Sphingomonadales</taxon>
        <taxon>Erythrobacteraceae</taxon>
        <taxon>Qipengyuania</taxon>
    </lineage>
</organism>
<dbReference type="RefSeq" id="WP_200982588.1">
    <property type="nucleotide sequence ID" value="NZ_CP064654.1"/>
</dbReference>
<gene>
    <name evidence="2" type="ORF">IRL76_01730</name>
</gene>